<evidence type="ECO:0000313" key="6">
    <source>
        <dbReference type="Proteomes" id="UP000887574"/>
    </source>
</evidence>
<name>A0A915D9B4_9BILA</name>
<dbReference type="PANTHER" id="PTHR11751">
    <property type="entry name" value="ALANINE AMINOTRANSFERASE"/>
    <property type="match status" value="1"/>
</dbReference>
<dbReference type="PANTHER" id="PTHR11751:SF29">
    <property type="entry name" value="ALANINE TRANSAMINASE"/>
    <property type="match status" value="1"/>
</dbReference>
<keyword evidence="6" id="KW-1185">Reference proteome</keyword>
<dbReference type="Proteomes" id="UP000887574">
    <property type="component" value="Unplaced"/>
</dbReference>
<evidence type="ECO:0000256" key="4">
    <source>
        <dbReference type="ARBA" id="ARBA00022679"/>
    </source>
</evidence>
<comment type="cofactor">
    <cofactor evidence="1">
        <name>pyridoxal 5'-phosphate</name>
        <dbReference type="ChEBI" id="CHEBI:597326"/>
    </cofactor>
</comment>
<evidence type="ECO:0000256" key="1">
    <source>
        <dbReference type="ARBA" id="ARBA00001933"/>
    </source>
</evidence>
<dbReference type="InterPro" id="IPR015421">
    <property type="entry name" value="PyrdxlP-dep_Trfase_major"/>
</dbReference>
<dbReference type="SUPFAM" id="SSF53383">
    <property type="entry name" value="PLP-dependent transferases"/>
    <property type="match status" value="1"/>
</dbReference>
<protein>
    <submittedName>
        <fullName evidence="7">Uncharacterized protein</fullName>
    </submittedName>
</protein>
<dbReference type="WBParaSite" id="jg17203">
    <property type="protein sequence ID" value="jg17203"/>
    <property type="gene ID" value="jg17203"/>
</dbReference>
<comment type="subunit">
    <text evidence="2">Homodimer.</text>
</comment>
<evidence type="ECO:0000256" key="5">
    <source>
        <dbReference type="ARBA" id="ARBA00022898"/>
    </source>
</evidence>
<evidence type="ECO:0000256" key="2">
    <source>
        <dbReference type="ARBA" id="ARBA00011738"/>
    </source>
</evidence>
<dbReference type="GO" id="GO:0008483">
    <property type="term" value="F:transaminase activity"/>
    <property type="evidence" value="ECO:0007669"/>
    <property type="project" value="UniProtKB-KW"/>
</dbReference>
<keyword evidence="4" id="KW-0808">Transferase</keyword>
<reference evidence="7" key="1">
    <citation type="submission" date="2022-11" db="UniProtKB">
        <authorList>
            <consortium name="WormBaseParasite"/>
        </authorList>
    </citation>
    <scope>IDENTIFICATION</scope>
</reference>
<evidence type="ECO:0000313" key="7">
    <source>
        <dbReference type="WBParaSite" id="jg17203"/>
    </source>
</evidence>
<organism evidence="6 7">
    <name type="scientific">Ditylenchus dipsaci</name>
    <dbReference type="NCBI Taxonomy" id="166011"/>
    <lineage>
        <taxon>Eukaryota</taxon>
        <taxon>Metazoa</taxon>
        <taxon>Ecdysozoa</taxon>
        <taxon>Nematoda</taxon>
        <taxon>Chromadorea</taxon>
        <taxon>Rhabditida</taxon>
        <taxon>Tylenchina</taxon>
        <taxon>Tylenchomorpha</taxon>
        <taxon>Sphaerularioidea</taxon>
        <taxon>Anguinidae</taxon>
        <taxon>Anguininae</taxon>
        <taxon>Ditylenchus</taxon>
    </lineage>
</organism>
<dbReference type="InterPro" id="IPR015424">
    <property type="entry name" value="PyrdxlP-dep_Trfase"/>
</dbReference>
<sequence length="77" mass="8545">MLDSSDFPHDVKDHAREILRGCGGGSVGAYSQSTGVDIIRKHVAEFIERERWFPCDWENVTLSGGASEAIRNVLKLL</sequence>
<keyword evidence="5" id="KW-0663">Pyridoxal phosphate</keyword>
<evidence type="ECO:0000256" key="3">
    <source>
        <dbReference type="ARBA" id="ARBA00022576"/>
    </source>
</evidence>
<dbReference type="Gene3D" id="3.40.640.10">
    <property type="entry name" value="Type I PLP-dependent aspartate aminotransferase-like (Major domain)"/>
    <property type="match status" value="1"/>
</dbReference>
<accession>A0A915D9B4</accession>
<dbReference type="InterPro" id="IPR045088">
    <property type="entry name" value="ALAT1/2-like"/>
</dbReference>
<keyword evidence="3" id="KW-0032">Aminotransferase</keyword>
<proteinExistence type="predicted"/>
<dbReference type="AlphaFoldDB" id="A0A915D9B4"/>